<dbReference type="PANTHER" id="PTHR10961">
    <property type="entry name" value="PEROXISOMAL SARCOSINE OXIDASE"/>
    <property type="match status" value="1"/>
</dbReference>
<evidence type="ECO:0000313" key="8">
    <source>
        <dbReference type="Proteomes" id="UP000887568"/>
    </source>
</evidence>
<dbReference type="GO" id="GO:0008115">
    <property type="term" value="F:sarcosine oxidase activity"/>
    <property type="evidence" value="ECO:0007669"/>
    <property type="project" value="TreeGrafter"/>
</dbReference>
<dbReference type="InterPro" id="IPR006076">
    <property type="entry name" value="FAD-dep_OxRdtase"/>
</dbReference>
<dbReference type="OMA" id="RFYCDMV"/>
<name>A0A914AXZ2_PATMI</name>
<evidence type="ECO:0000256" key="2">
    <source>
        <dbReference type="ARBA" id="ARBA00010989"/>
    </source>
</evidence>
<feature type="domain" description="FAD dependent oxidoreductase" evidence="6">
    <location>
        <begin position="4"/>
        <end position="375"/>
    </location>
</feature>
<evidence type="ECO:0000256" key="3">
    <source>
        <dbReference type="ARBA" id="ARBA00022630"/>
    </source>
</evidence>
<keyword evidence="4" id="KW-0274">FAD</keyword>
<sequence length="402" mass="44081">MMYDVCIVGAGLWGSSAARHASLPGRKVCLIGPSEPQEKDRPGRDIFASHYDAGRNVRKYHGYHHTRGSLTTKTFQSLLQLEATTGVKLNTKAGFMVFGKDIRSIMVPSAKTECLLLTAEGVCERYPFLDTSRYGDTAMLFPVDAGHANPRMIVRAQQKAAALQGCDIIDDVVESVGESGDHTHGEPLMRVVMEKGRPLLAKKVLLCTGAFTQLKNLLPSPTKLDLEIQGAFTVKLEVGEGDLEKFRTMPTMASHGDPEWDCYILPPIKYPDGKHYMKIGPMNDDERRLITLEDVKGWFLSQPDPKLVKNYKDILLAVVKGFNPVSVKTDMCVCSSTPTGLPYCDMVSPRLGLAVGGNGCGAMLSDEVGRMAAEMIAGGENWNRDIPREMLKAQFITSPSNL</sequence>
<keyword evidence="3" id="KW-0285">Flavoprotein</keyword>
<reference evidence="7" key="1">
    <citation type="submission" date="2022-11" db="UniProtKB">
        <authorList>
            <consortium name="EnsemblMetazoa"/>
        </authorList>
    </citation>
    <scope>IDENTIFICATION</scope>
</reference>
<dbReference type="AlphaFoldDB" id="A0A914AXZ2"/>
<evidence type="ECO:0000256" key="4">
    <source>
        <dbReference type="ARBA" id="ARBA00022827"/>
    </source>
</evidence>
<dbReference type="EnsemblMetazoa" id="XM_038212456.1">
    <property type="protein sequence ID" value="XP_038068384.1"/>
    <property type="gene ID" value="LOC119737836"/>
</dbReference>
<dbReference type="PANTHER" id="PTHR10961:SF10">
    <property type="entry name" value="FAD DEPENDENT OXIDOREDUCTASE DOMAIN-CONTAINING PROTEIN"/>
    <property type="match status" value="1"/>
</dbReference>
<dbReference type="Gene3D" id="3.50.50.60">
    <property type="entry name" value="FAD/NAD(P)-binding domain"/>
    <property type="match status" value="1"/>
</dbReference>
<dbReference type="GeneID" id="119737836"/>
<comment type="similarity">
    <text evidence="2">Belongs to the MSOX/MTOX family.</text>
</comment>
<dbReference type="Pfam" id="PF01266">
    <property type="entry name" value="DAO"/>
    <property type="match status" value="1"/>
</dbReference>
<evidence type="ECO:0000256" key="1">
    <source>
        <dbReference type="ARBA" id="ARBA00001974"/>
    </source>
</evidence>
<dbReference type="GO" id="GO:0050660">
    <property type="term" value="F:flavin adenine dinucleotide binding"/>
    <property type="evidence" value="ECO:0007669"/>
    <property type="project" value="InterPro"/>
</dbReference>
<evidence type="ECO:0000259" key="6">
    <source>
        <dbReference type="Pfam" id="PF01266"/>
    </source>
</evidence>
<dbReference type="SUPFAM" id="SSF51905">
    <property type="entry name" value="FAD/NAD(P)-binding domain"/>
    <property type="match status" value="1"/>
</dbReference>
<evidence type="ECO:0000256" key="5">
    <source>
        <dbReference type="ARBA" id="ARBA00023002"/>
    </source>
</evidence>
<dbReference type="Gene3D" id="3.30.9.10">
    <property type="entry name" value="D-Amino Acid Oxidase, subunit A, domain 2"/>
    <property type="match status" value="1"/>
</dbReference>
<keyword evidence="5" id="KW-0560">Oxidoreductase</keyword>
<accession>A0A914AXZ2</accession>
<dbReference type="InterPro" id="IPR036188">
    <property type="entry name" value="FAD/NAD-bd_sf"/>
</dbReference>
<proteinExistence type="inferred from homology"/>
<keyword evidence="8" id="KW-1185">Reference proteome</keyword>
<dbReference type="OrthoDB" id="424974at2759"/>
<comment type="cofactor">
    <cofactor evidence="1">
        <name>FAD</name>
        <dbReference type="ChEBI" id="CHEBI:57692"/>
    </cofactor>
</comment>
<protein>
    <recommendedName>
        <fullName evidence="6">FAD dependent oxidoreductase domain-containing protein</fullName>
    </recommendedName>
</protein>
<organism evidence="7 8">
    <name type="scientific">Patiria miniata</name>
    <name type="common">Bat star</name>
    <name type="synonym">Asterina miniata</name>
    <dbReference type="NCBI Taxonomy" id="46514"/>
    <lineage>
        <taxon>Eukaryota</taxon>
        <taxon>Metazoa</taxon>
        <taxon>Echinodermata</taxon>
        <taxon>Eleutherozoa</taxon>
        <taxon>Asterozoa</taxon>
        <taxon>Asteroidea</taxon>
        <taxon>Valvatacea</taxon>
        <taxon>Valvatida</taxon>
        <taxon>Asterinidae</taxon>
        <taxon>Patiria</taxon>
    </lineage>
</organism>
<evidence type="ECO:0000313" key="7">
    <source>
        <dbReference type="EnsemblMetazoa" id="XP_038068384.1"/>
    </source>
</evidence>
<dbReference type="Proteomes" id="UP000887568">
    <property type="component" value="Unplaced"/>
</dbReference>
<dbReference type="InterPro" id="IPR045170">
    <property type="entry name" value="MTOX"/>
</dbReference>
<dbReference type="RefSeq" id="XP_038068384.1">
    <property type="nucleotide sequence ID" value="XM_038212456.1"/>
</dbReference>